<feature type="domain" description="tRNA nucleotidyltransferase/poly(A) polymerase RNA and SrmB- binding" evidence="11">
    <location>
        <begin position="151"/>
        <end position="208"/>
    </location>
</feature>
<keyword evidence="5" id="KW-0479">Metal-binding</keyword>
<comment type="cofactor">
    <cofactor evidence="1">
        <name>Mg(2+)</name>
        <dbReference type="ChEBI" id="CHEBI:18420"/>
    </cofactor>
</comment>
<dbReference type="CDD" id="cd05398">
    <property type="entry name" value="NT_ClassII-CCAase"/>
    <property type="match status" value="1"/>
</dbReference>
<evidence type="ECO:0000256" key="6">
    <source>
        <dbReference type="ARBA" id="ARBA00022741"/>
    </source>
</evidence>
<evidence type="ECO:0000256" key="8">
    <source>
        <dbReference type="ARBA" id="ARBA00022884"/>
    </source>
</evidence>
<sequence length="374" mass="42970">MDQWTKAKSLITKLKESGFDAYIVGGAVRDFLLQRSIADLDIVTTAKPHDISNLFTKTFQTNTVHQTILVRYEGLLFELTTIRGSSIEEDLKKRDLTINSLAMNEKGLIIDVVNGKHDIAMKQLASVDPFERMLEDPLRMLRVCRFISELGFQVETNLFDTIQTNHPKLKGVAVERVGKEWMKLLKGDYYKQALSFLKQTNVYLSIPGLSLDLQTIDQLETVNSLSEDSDIVCWTAFCICHHTDVLSHLALSNELIRAIHTRLHYFNQRKEQKWNKEDLYYASLDVAKDVETIRQRFNLSYCTEDVLSSYWMSLPIHKRSELAINGRDLLSRTNKKQGPWLKKALDYAEKMVVTGQCPNETNLLFEALVEVELC</sequence>
<dbReference type="Gene3D" id="3.30.460.10">
    <property type="entry name" value="Beta Polymerase, domain 2"/>
    <property type="match status" value="1"/>
</dbReference>
<dbReference type="Gene3D" id="1.20.58.560">
    <property type="match status" value="1"/>
</dbReference>
<dbReference type="InterPro" id="IPR032810">
    <property type="entry name" value="CCA-adding_enz_C"/>
</dbReference>
<dbReference type="NCBIfam" id="NF009814">
    <property type="entry name" value="PRK13299.1"/>
    <property type="match status" value="1"/>
</dbReference>
<comment type="similarity">
    <text evidence="9">Belongs to the tRNA nucleotidyltransferase/poly(A) polymerase family.</text>
</comment>
<dbReference type="Proteomes" id="UP000018896">
    <property type="component" value="Unassembled WGS sequence"/>
</dbReference>
<dbReference type="RefSeq" id="WP_035663525.1">
    <property type="nucleotide sequence ID" value="NZ_BAUV01000009.1"/>
</dbReference>
<gene>
    <name evidence="13" type="ORF">JCM9157_1653</name>
</gene>
<dbReference type="Pfam" id="PF12627">
    <property type="entry name" value="PolyA_pol_RNAbd"/>
    <property type="match status" value="1"/>
</dbReference>
<dbReference type="GO" id="GO:0008033">
    <property type="term" value="P:tRNA processing"/>
    <property type="evidence" value="ECO:0007669"/>
    <property type="project" value="UniProtKB-KW"/>
</dbReference>
<evidence type="ECO:0000259" key="11">
    <source>
        <dbReference type="Pfam" id="PF12627"/>
    </source>
</evidence>
<dbReference type="Pfam" id="PF13735">
    <property type="entry name" value="tRNA_NucTran2_2"/>
    <property type="match status" value="1"/>
</dbReference>
<evidence type="ECO:0000256" key="5">
    <source>
        <dbReference type="ARBA" id="ARBA00022723"/>
    </source>
</evidence>
<dbReference type="PANTHER" id="PTHR46173">
    <property type="entry name" value="CCA TRNA NUCLEOTIDYLTRANSFERASE 1, MITOCHONDRIAL"/>
    <property type="match status" value="1"/>
</dbReference>
<keyword evidence="8 9" id="KW-0694">RNA-binding</keyword>
<dbReference type="EMBL" id="BAUV01000009">
    <property type="protein sequence ID" value="GAE34585.1"/>
    <property type="molecule type" value="Genomic_DNA"/>
</dbReference>
<keyword evidence="6" id="KW-0547">Nucleotide-binding</keyword>
<evidence type="ECO:0000256" key="9">
    <source>
        <dbReference type="RuleBase" id="RU003953"/>
    </source>
</evidence>
<name>W4QR60_HALA3</name>
<evidence type="ECO:0000256" key="3">
    <source>
        <dbReference type="ARBA" id="ARBA00022694"/>
    </source>
</evidence>
<proteinExistence type="inferred from homology"/>
<keyword evidence="3" id="KW-0819">tRNA processing</keyword>
<reference evidence="13 14" key="1">
    <citation type="journal article" date="2014" name="Genome Announc.">
        <title>Draft Genome Sequences of Three Alkaliphilic Bacillus Strains, Bacillus wakoensis JCM 9140T, Bacillus akibai JCM 9157T, and Bacillus hemicellulosilyticus JCM 9152T.</title>
        <authorList>
            <person name="Yuki M."/>
            <person name="Oshima K."/>
            <person name="Suda W."/>
            <person name="Oshida Y."/>
            <person name="Kitamura K."/>
            <person name="Iida T."/>
            <person name="Hattori M."/>
            <person name="Ohkuma M."/>
        </authorList>
    </citation>
    <scope>NUCLEOTIDE SEQUENCE [LARGE SCALE GENOMIC DNA]</scope>
    <source>
        <strain evidence="13 14">JCM 9157</strain>
    </source>
</reference>
<organism evidence="13 14">
    <name type="scientific">Halalkalibacter akibai (strain ATCC 43226 / DSM 21942 / CIP 109018 / JCM 9157 / 1139)</name>
    <name type="common">Bacillus akibai</name>
    <dbReference type="NCBI Taxonomy" id="1236973"/>
    <lineage>
        <taxon>Bacteria</taxon>
        <taxon>Bacillati</taxon>
        <taxon>Bacillota</taxon>
        <taxon>Bacilli</taxon>
        <taxon>Bacillales</taxon>
        <taxon>Bacillaceae</taxon>
        <taxon>Halalkalibacter</taxon>
    </lineage>
</organism>
<evidence type="ECO:0000256" key="1">
    <source>
        <dbReference type="ARBA" id="ARBA00001946"/>
    </source>
</evidence>
<dbReference type="AlphaFoldDB" id="W4QR60"/>
<dbReference type="Pfam" id="PF01743">
    <property type="entry name" value="PolyA_pol"/>
    <property type="match status" value="1"/>
</dbReference>
<dbReference type="STRING" id="1236973.JCM9157_1653"/>
<dbReference type="GO" id="GO:0000166">
    <property type="term" value="F:nucleotide binding"/>
    <property type="evidence" value="ECO:0007669"/>
    <property type="project" value="UniProtKB-KW"/>
</dbReference>
<dbReference type="InterPro" id="IPR050264">
    <property type="entry name" value="Bact_CCA-adding_enz_type3_sf"/>
</dbReference>
<dbReference type="SUPFAM" id="SSF81301">
    <property type="entry name" value="Nucleotidyltransferase"/>
    <property type="match status" value="1"/>
</dbReference>
<dbReference type="eggNOG" id="COG0617">
    <property type="taxonomic scope" value="Bacteria"/>
</dbReference>
<feature type="domain" description="Poly A polymerase head" evidence="10">
    <location>
        <begin position="21"/>
        <end position="124"/>
    </location>
</feature>
<dbReference type="GO" id="GO:0016779">
    <property type="term" value="F:nucleotidyltransferase activity"/>
    <property type="evidence" value="ECO:0007669"/>
    <property type="project" value="UniProtKB-KW"/>
</dbReference>
<dbReference type="InterPro" id="IPR032828">
    <property type="entry name" value="PolyA_RNA-bd"/>
</dbReference>
<dbReference type="InterPro" id="IPR043519">
    <property type="entry name" value="NT_sf"/>
</dbReference>
<dbReference type="PANTHER" id="PTHR46173:SF1">
    <property type="entry name" value="CCA TRNA NUCLEOTIDYLTRANSFERASE 1, MITOCHONDRIAL"/>
    <property type="match status" value="1"/>
</dbReference>
<evidence type="ECO:0000256" key="2">
    <source>
        <dbReference type="ARBA" id="ARBA00022679"/>
    </source>
</evidence>
<evidence type="ECO:0000259" key="10">
    <source>
        <dbReference type="Pfam" id="PF01743"/>
    </source>
</evidence>
<dbReference type="InterPro" id="IPR002646">
    <property type="entry name" value="PolA_pol_head_dom"/>
</dbReference>
<keyword evidence="4" id="KW-0548">Nucleotidyltransferase</keyword>
<evidence type="ECO:0000313" key="13">
    <source>
        <dbReference type="EMBL" id="GAE34585.1"/>
    </source>
</evidence>
<comment type="caution">
    <text evidence="13">The sequence shown here is derived from an EMBL/GenBank/DDBJ whole genome shotgun (WGS) entry which is preliminary data.</text>
</comment>
<evidence type="ECO:0000256" key="4">
    <source>
        <dbReference type="ARBA" id="ARBA00022695"/>
    </source>
</evidence>
<dbReference type="Gene3D" id="1.10.110.30">
    <property type="match status" value="1"/>
</dbReference>
<dbReference type="GO" id="GO:0000049">
    <property type="term" value="F:tRNA binding"/>
    <property type="evidence" value="ECO:0007669"/>
    <property type="project" value="TreeGrafter"/>
</dbReference>
<evidence type="ECO:0000313" key="14">
    <source>
        <dbReference type="Proteomes" id="UP000018896"/>
    </source>
</evidence>
<feature type="domain" description="CCA-adding enzyme C-terminal" evidence="12">
    <location>
        <begin position="229"/>
        <end position="367"/>
    </location>
</feature>
<evidence type="ECO:0000256" key="7">
    <source>
        <dbReference type="ARBA" id="ARBA00022842"/>
    </source>
</evidence>
<accession>W4QR60</accession>
<dbReference type="Gene3D" id="1.10.246.80">
    <property type="match status" value="1"/>
</dbReference>
<evidence type="ECO:0000259" key="12">
    <source>
        <dbReference type="Pfam" id="PF13735"/>
    </source>
</evidence>
<keyword evidence="14" id="KW-1185">Reference proteome</keyword>
<protein>
    <submittedName>
        <fullName evidence="13">tRNA nucleotidyltransferase</fullName>
    </submittedName>
</protein>
<dbReference type="SUPFAM" id="SSF81891">
    <property type="entry name" value="Poly A polymerase C-terminal region-like"/>
    <property type="match status" value="1"/>
</dbReference>
<dbReference type="GO" id="GO:0046872">
    <property type="term" value="F:metal ion binding"/>
    <property type="evidence" value="ECO:0007669"/>
    <property type="project" value="UniProtKB-KW"/>
</dbReference>
<dbReference type="OrthoDB" id="9805698at2"/>
<keyword evidence="7" id="KW-0460">Magnesium</keyword>
<keyword evidence="2 9" id="KW-0808">Transferase</keyword>